<keyword evidence="1" id="KW-0732">Signal</keyword>
<organism evidence="2 3">
    <name type="scientific">Alteromonas alba</name>
    <dbReference type="NCBI Taxonomy" id="2079529"/>
    <lineage>
        <taxon>Bacteria</taxon>
        <taxon>Pseudomonadati</taxon>
        <taxon>Pseudomonadota</taxon>
        <taxon>Gammaproteobacteria</taxon>
        <taxon>Alteromonadales</taxon>
        <taxon>Alteromonadaceae</taxon>
        <taxon>Alteromonas/Salinimonas group</taxon>
        <taxon>Alteromonas</taxon>
    </lineage>
</organism>
<dbReference type="Proteomes" id="UP000238949">
    <property type="component" value="Unassembled WGS sequence"/>
</dbReference>
<comment type="caution">
    <text evidence="2">The sequence shown here is derived from an EMBL/GenBank/DDBJ whole genome shotgun (WGS) entry which is preliminary data.</text>
</comment>
<dbReference type="EMBL" id="PVNP01000160">
    <property type="protein sequence ID" value="PRO72796.1"/>
    <property type="molecule type" value="Genomic_DNA"/>
</dbReference>
<reference evidence="3" key="1">
    <citation type="journal article" date="2020" name="Int. J. Syst. Evol. Microbiol.">
        <title>Alteromonas alba sp. nov., a marine bacterium isolated from the seawater of the West Pacific Ocean.</title>
        <authorList>
            <person name="Sun C."/>
            <person name="Wu Y.-H."/>
            <person name="Xamxidin M."/>
            <person name="Cheng H."/>
            <person name="Xu X.-W."/>
        </authorList>
    </citation>
    <scope>NUCLEOTIDE SEQUENCE [LARGE SCALE GENOMIC DNA]</scope>
    <source>
        <strain evidence="3">190</strain>
    </source>
</reference>
<accession>A0A2S9V8K2</accession>
<sequence>MKKALVSILFVAGVLSATFTSAQTSMSADEMLRSNERVMDALMQRIQRINDVSERQTLIVEHMKMMDTYLTSIEKRIQSESNTEQKILLKETYRKGLQRSLVLIESGISASDIVVMGNSIDEHLLLIEQRMTVLQSLMQQMVNANSVLSN</sequence>
<keyword evidence="3" id="KW-1185">Reference proteome</keyword>
<feature type="chain" id="PRO_5015573375" evidence="1">
    <location>
        <begin position="23"/>
        <end position="150"/>
    </location>
</feature>
<evidence type="ECO:0000313" key="3">
    <source>
        <dbReference type="Proteomes" id="UP000238949"/>
    </source>
</evidence>
<evidence type="ECO:0000313" key="2">
    <source>
        <dbReference type="EMBL" id="PRO72796.1"/>
    </source>
</evidence>
<name>A0A2S9V8K2_9ALTE</name>
<evidence type="ECO:0000256" key="1">
    <source>
        <dbReference type="SAM" id="SignalP"/>
    </source>
</evidence>
<gene>
    <name evidence="2" type="ORF">C6Y40_14670</name>
</gene>
<proteinExistence type="predicted"/>
<feature type="signal peptide" evidence="1">
    <location>
        <begin position="1"/>
        <end position="22"/>
    </location>
</feature>
<dbReference type="OrthoDB" id="6335156at2"/>
<protein>
    <submittedName>
        <fullName evidence="2">Uncharacterized protein</fullName>
    </submittedName>
</protein>
<dbReference type="RefSeq" id="WP_105935235.1">
    <property type="nucleotide sequence ID" value="NZ_PVNP01000160.1"/>
</dbReference>
<dbReference type="AlphaFoldDB" id="A0A2S9V8K2"/>